<evidence type="ECO:0000313" key="4">
    <source>
        <dbReference type="Proteomes" id="UP000473014"/>
    </source>
</evidence>
<keyword evidence="4" id="KW-1185">Reference proteome</keyword>
<organism evidence="3 4">
    <name type="scientific">Streptomyces taklimakanensis</name>
    <dbReference type="NCBI Taxonomy" id="2569853"/>
    <lineage>
        <taxon>Bacteria</taxon>
        <taxon>Bacillati</taxon>
        <taxon>Actinomycetota</taxon>
        <taxon>Actinomycetes</taxon>
        <taxon>Kitasatosporales</taxon>
        <taxon>Streptomycetaceae</taxon>
        <taxon>Streptomyces</taxon>
    </lineage>
</organism>
<dbReference type="EMBL" id="WIXO01000001">
    <property type="protein sequence ID" value="MTE21500.1"/>
    <property type="molecule type" value="Genomic_DNA"/>
</dbReference>
<gene>
    <name evidence="3" type="ORF">F0L17_20765</name>
</gene>
<evidence type="ECO:0000313" key="3">
    <source>
        <dbReference type="EMBL" id="MTE21500.1"/>
    </source>
</evidence>
<proteinExistence type="predicted"/>
<feature type="domain" description="DUF397" evidence="2">
    <location>
        <begin position="14"/>
        <end position="64"/>
    </location>
</feature>
<dbReference type="AlphaFoldDB" id="A0A6G2BGX4"/>
<accession>A0A6G2BGX4</accession>
<protein>
    <submittedName>
        <fullName evidence="3">DUF397 domain-containing protein</fullName>
    </submittedName>
</protein>
<reference evidence="3 4" key="1">
    <citation type="submission" date="2019-11" db="EMBL/GenBank/DDBJ databases">
        <authorList>
            <person name="Yuan L."/>
        </authorList>
    </citation>
    <scope>NUCLEOTIDE SEQUENCE [LARGE SCALE GENOMIC DNA]</scope>
    <source>
        <strain evidence="3 4">TRM43335</strain>
    </source>
</reference>
<dbReference type="Proteomes" id="UP000473014">
    <property type="component" value="Unassembled WGS sequence"/>
</dbReference>
<dbReference type="RefSeq" id="WP_155072238.1">
    <property type="nucleotide sequence ID" value="NZ_WIXO01000001.1"/>
</dbReference>
<evidence type="ECO:0000256" key="1">
    <source>
        <dbReference type="SAM" id="MobiDB-lite"/>
    </source>
</evidence>
<name>A0A6G2BGX4_9ACTN</name>
<dbReference type="OrthoDB" id="4562195at2"/>
<evidence type="ECO:0000259" key="2">
    <source>
        <dbReference type="Pfam" id="PF04149"/>
    </source>
</evidence>
<comment type="caution">
    <text evidence="3">The sequence shown here is derived from an EMBL/GenBank/DDBJ whole genome shotgun (WGS) entry which is preliminary data.</text>
</comment>
<feature type="region of interest" description="Disordered" evidence="1">
    <location>
        <begin position="1"/>
        <end position="23"/>
    </location>
</feature>
<sequence length="72" mass="7370">MSIERQGNAADGLSWLKSSHSGPNGGDCVEVAAGSGAVYVRDSKAAGDGPVLRIGRDEWAAFLALAVDQPIT</sequence>
<dbReference type="Pfam" id="PF04149">
    <property type="entry name" value="DUF397"/>
    <property type="match status" value="1"/>
</dbReference>
<dbReference type="InterPro" id="IPR007278">
    <property type="entry name" value="DUF397"/>
</dbReference>